<reference evidence="2 3" key="1">
    <citation type="journal article" date="2011" name="J. Bacteriol.">
        <title>Complete genome sequence of Polymorphum gilvum SL003B-26A1T, a crude oil-degrading bacterium from oil-polluted saline soil.</title>
        <authorList>
            <person name="Li S.G."/>
            <person name="Tang Y.Q."/>
            <person name="Nie Y."/>
            <person name="Cai M."/>
            <person name="Wu X.L."/>
        </authorList>
    </citation>
    <scope>NUCLEOTIDE SEQUENCE [LARGE SCALE GENOMIC DNA]</scope>
    <source>
        <strain evidence="3">LMG 25793 / CGMCC 1.9160 / SL003B-26A1</strain>
    </source>
</reference>
<keyword evidence="1" id="KW-0812">Transmembrane</keyword>
<accession>F2J020</accession>
<evidence type="ECO:0000256" key="1">
    <source>
        <dbReference type="SAM" id="Phobius"/>
    </source>
</evidence>
<dbReference type="EMBL" id="CP002568">
    <property type="protein sequence ID" value="ADZ71855.1"/>
    <property type="molecule type" value="Genomic_DNA"/>
</dbReference>
<dbReference type="KEGG" id="pgv:SL003B_3433"/>
<organism evidence="2 3">
    <name type="scientific">Polymorphum gilvum (strain LMG 25793 / CGMCC 1.9160 / SL003B-26A1)</name>
    <dbReference type="NCBI Taxonomy" id="991905"/>
    <lineage>
        <taxon>Bacteria</taxon>
        <taxon>Pseudomonadati</taxon>
        <taxon>Pseudomonadota</taxon>
        <taxon>Alphaproteobacteria</taxon>
        <taxon>Rhodobacterales</taxon>
        <taxon>Paracoccaceae</taxon>
        <taxon>Polymorphum</taxon>
    </lineage>
</organism>
<name>F2J020_POLGS</name>
<keyword evidence="1" id="KW-1133">Transmembrane helix</keyword>
<evidence type="ECO:0000313" key="2">
    <source>
        <dbReference type="EMBL" id="ADZ71855.1"/>
    </source>
</evidence>
<gene>
    <name evidence="2" type="ordered locus">SL003B_3433</name>
</gene>
<sequence length="90" mass="10286">MRVLFWLLAAVLIVLGLLTVWTPIPTGVPLLAAGLVVILGTSRGATRWLRGHRRRKLRLDGLLLWLEERAPASFSRVLRRTRPRRRVDRG</sequence>
<dbReference type="Proteomes" id="UP000008130">
    <property type="component" value="Chromosome"/>
</dbReference>
<dbReference type="HOGENOM" id="CLU_188409_0_0_5"/>
<keyword evidence="1" id="KW-0472">Membrane</keyword>
<feature type="transmembrane region" description="Helical" evidence="1">
    <location>
        <begin position="29"/>
        <end position="49"/>
    </location>
</feature>
<keyword evidence="3" id="KW-1185">Reference proteome</keyword>
<evidence type="ECO:0008006" key="4">
    <source>
        <dbReference type="Google" id="ProtNLM"/>
    </source>
</evidence>
<protein>
    <recommendedName>
        <fullName evidence="4">Transmembrane protein</fullName>
    </recommendedName>
</protein>
<dbReference type="eggNOG" id="ENOG50331PI">
    <property type="taxonomic scope" value="Bacteria"/>
</dbReference>
<proteinExistence type="predicted"/>
<dbReference type="AlphaFoldDB" id="F2J020"/>
<dbReference type="RefSeq" id="WP_013654164.1">
    <property type="nucleotide sequence ID" value="NC_015259.1"/>
</dbReference>
<evidence type="ECO:0000313" key="3">
    <source>
        <dbReference type="Proteomes" id="UP000008130"/>
    </source>
</evidence>